<dbReference type="EMBL" id="JABXBU010000001">
    <property type="protein sequence ID" value="KAF8796321.1"/>
    <property type="molecule type" value="Genomic_DNA"/>
</dbReference>
<name>A0A8T0FZ56_ARGBR</name>
<comment type="caution">
    <text evidence="3">The sequence shown here is derived from an EMBL/GenBank/DDBJ whole genome shotgun (WGS) entry which is preliminary data.</text>
</comment>
<feature type="compositionally biased region" description="Basic and acidic residues" evidence="1">
    <location>
        <begin position="122"/>
        <end position="132"/>
    </location>
</feature>
<keyword evidence="2" id="KW-0732">Signal</keyword>
<sequence>MRFYIFLTLCFLLLKCDISLTAEPAKIGQPLLCHGCVAVLKETHRQELAENLIEYYRKFKTAENLPLQEKFCDQVIKACEGVRRPTKDSEMKPHGFSVDDANEQLQKAAEKGFSSIQSSAGEDSHMQIDKPQHQLLTTPLPHEEL</sequence>
<proteinExistence type="predicted"/>
<reference evidence="3" key="1">
    <citation type="journal article" date="2020" name="bioRxiv">
        <title>Chromosome-level reference genome of the European wasp spider Argiope bruennichi: a resource for studies on range expansion and evolutionary adaptation.</title>
        <authorList>
            <person name="Sheffer M.M."/>
            <person name="Hoppe A."/>
            <person name="Krehenwinkel H."/>
            <person name="Uhl G."/>
            <person name="Kuss A.W."/>
            <person name="Jensen L."/>
            <person name="Jensen C."/>
            <person name="Gillespie R.G."/>
            <person name="Hoff K.J."/>
            <person name="Prost S."/>
        </authorList>
    </citation>
    <scope>NUCLEOTIDE SEQUENCE</scope>
</reference>
<protein>
    <recommendedName>
        <fullName evidence="5">Saposin B-type domain-containing protein</fullName>
    </recommendedName>
</protein>
<feature type="signal peptide" evidence="2">
    <location>
        <begin position="1"/>
        <end position="21"/>
    </location>
</feature>
<accession>A0A8T0FZ56</accession>
<keyword evidence="4" id="KW-1185">Reference proteome</keyword>
<organism evidence="3 4">
    <name type="scientific">Argiope bruennichi</name>
    <name type="common">Wasp spider</name>
    <name type="synonym">Aranea bruennichi</name>
    <dbReference type="NCBI Taxonomy" id="94029"/>
    <lineage>
        <taxon>Eukaryota</taxon>
        <taxon>Metazoa</taxon>
        <taxon>Ecdysozoa</taxon>
        <taxon>Arthropoda</taxon>
        <taxon>Chelicerata</taxon>
        <taxon>Arachnida</taxon>
        <taxon>Araneae</taxon>
        <taxon>Araneomorphae</taxon>
        <taxon>Entelegynae</taxon>
        <taxon>Araneoidea</taxon>
        <taxon>Araneidae</taxon>
        <taxon>Argiope</taxon>
    </lineage>
</organism>
<evidence type="ECO:0000256" key="2">
    <source>
        <dbReference type="SAM" id="SignalP"/>
    </source>
</evidence>
<feature type="chain" id="PRO_5035791730" description="Saposin B-type domain-containing protein" evidence="2">
    <location>
        <begin position="22"/>
        <end position="145"/>
    </location>
</feature>
<evidence type="ECO:0008006" key="5">
    <source>
        <dbReference type="Google" id="ProtNLM"/>
    </source>
</evidence>
<gene>
    <name evidence="3" type="ORF">HNY73_000707</name>
</gene>
<reference evidence="3" key="2">
    <citation type="submission" date="2020-06" db="EMBL/GenBank/DDBJ databases">
        <authorList>
            <person name="Sheffer M."/>
        </authorList>
    </citation>
    <scope>NUCLEOTIDE SEQUENCE</scope>
</reference>
<feature type="region of interest" description="Disordered" evidence="1">
    <location>
        <begin position="109"/>
        <end position="145"/>
    </location>
</feature>
<evidence type="ECO:0000313" key="3">
    <source>
        <dbReference type="EMBL" id="KAF8796321.1"/>
    </source>
</evidence>
<dbReference type="AlphaFoldDB" id="A0A8T0FZ56"/>
<evidence type="ECO:0000256" key="1">
    <source>
        <dbReference type="SAM" id="MobiDB-lite"/>
    </source>
</evidence>
<evidence type="ECO:0000313" key="4">
    <source>
        <dbReference type="Proteomes" id="UP000807504"/>
    </source>
</evidence>
<dbReference type="Proteomes" id="UP000807504">
    <property type="component" value="Unassembled WGS sequence"/>
</dbReference>